<reference evidence="1 2" key="1">
    <citation type="submission" date="2018-03" db="EMBL/GenBank/DDBJ databases">
        <title>Draft genome sequence of Rohu Carp (Labeo rohita).</title>
        <authorList>
            <person name="Das P."/>
            <person name="Kushwaha B."/>
            <person name="Joshi C.G."/>
            <person name="Kumar D."/>
            <person name="Nagpure N.S."/>
            <person name="Sahoo L."/>
            <person name="Das S.P."/>
            <person name="Bit A."/>
            <person name="Patnaik S."/>
            <person name="Meher P.K."/>
            <person name="Jayasankar P."/>
            <person name="Koringa P.G."/>
            <person name="Patel N.V."/>
            <person name="Hinsu A.T."/>
            <person name="Kumar R."/>
            <person name="Pandey M."/>
            <person name="Agarwal S."/>
            <person name="Srivastava S."/>
            <person name="Singh M."/>
            <person name="Iquebal M.A."/>
            <person name="Jaiswal S."/>
            <person name="Angadi U.B."/>
            <person name="Kumar N."/>
            <person name="Raza M."/>
            <person name="Shah T.M."/>
            <person name="Rai A."/>
            <person name="Jena J.K."/>
        </authorList>
    </citation>
    <scope>NUCLEOTIDE SEQUENCE [LARGE SCALE GENOMIC DNA]</scope>
    <source>
        <strain evidence="1">DASCIFA01</strain>
        <tissue evidence="1">Testis</tissue>
    </source>
</reference>
<dbReference type="GO" id="GO:0005739">
    <property type="term" value="C:mitochondrion"/>
    <property type="evidence" value="ECO:0007669"/>
    <property type="project" value="TreeGrafter"/>
</dbReference>
<dbReference type="STRING" id="84645.A0A498N9T3"/>
<dbReference type="Proteomes" id="UP000290572">
    <property type="component" value="Unassembled WGS sequence"/>
</dbReference>
<evidence type="ECO:0000313" key="2">
    <source>
        <dbReference type="Proteomes" id="UP000290572"/>
    </source>
</evidence>
<proteinExistence type="predicted"/>
<dbReference type="EMBL" id="QBIY01011822">
    <property type="protein sequence ID" value="RXN29093.1"/>
    <property type="molecule type" value="Genomic_DNA"/>
</dbReference>
<dbReference type="InterPro" id="IPR019362">
    <property type="entry name" value="MMADHC"/>
</dbReference>
<keyword evidence="2" id="KW-1185">Reference proteome</keyword>
<comment type="caution">
    <text evidence="1">The sequence shown here is derived from an EMBL/GenBank/DDBJ whole genome shotgun (WGS) entry which is preliminary data.</text>
</comment>
<sequence length="316" mass="35427">MLIDRTDKQCLVNCKKEKPNRMASVLCSRARLVTYLPGLHILVHRVVGARTFSGASGSDEPHLNNTTLDAAQRTVWPDETMGPFGPQDKRFQLPGNVGFDSQLEGPAEQRTAAIHSVMPDVFTAQSSNERHNFILAQFINELHESDKTSMERSVDNAENFFDHSSVECAIQSCPELLKKDFESMFPEAPSTGMMVVTVTQKTQNDMTAWTEQVDQEREELLAKFIAGAKEICHALQTEGFWADFIDPSSGLAFFGSYTNNALFETDERYRHLGFQIEDLGCCKVIRHVMWGTHVFVGTLFTTAPPNSQIMKKLQGN</sequence>
<gene>
    <name evidence="1" type="ORF">ROHU_018822</name>
</gene>
<protein>
    <submittedName>
        <fullName evidence="1">Methylmalonic aciduria and homocystinuria type D mitochondrial-like isoform X2</fullName>
    </submittedName>
</protein>
<dbReference type="PANTHER" id="PTHR13192:SF3">
    <property type="entry name" value="COBALAMIN TRAFFICKING PROTEIN CBLD"/>
    <property type="match status" value="1"/>
</dbReference>
<dbReference type="PANTHER" id="PTHR13192">
    <property type="entry name" value="MY011 PROTEIN"/>
    <property type="match status" value="1"/>
</dbReference>
<accession>A0A498N9T3</accession>
<organism evidence="1 2">
    <name type="scientific">Labeo rohita</name>
    <name type="common">Indian major carp</name>
    <name type="synonym">Cyprinus rohita</name>
    <dbReference type="NCBI Taxonomy" id="84645"/>
    <lineage>
        <taxon>Eukaryota</taxon>
        <taxon>Metazoa</taxon>
        <taxon>Chordata</taxon>
        <taxon>Craniata</taxon>
        <taxon>Vertebrata</taxon>
        <taxon>Euteleostomi</taxon>
        <taxon>Actinopterygii</taxon>
        <taxon>Neopterygii</taxon>
        <taxon>Teleostei</taxon>
        <taxon>Ostariophysi</taxon>
        <taxon>Cypriniformes</taxon>
        <taxon>Cyprinidae</taxon>
        <taxon>Labeoninae</taxon>
        <taxon>Labeonini</taxon>
        <taxon>Labeo</taxon>
    </lineage>
</organism>
<dbReference type="GO" id="GO:0009235">
    <property type="term" value="P:cobalamin metabolic process"/>
    <property type="evidence" value="ECO:0007669"/>
    <property type="project" value="InterPro"/>
</dbReference>
<dbReference type="Pfam" id="PF10229">
    <property type="entry name" value="MMADHC"/>
    <property type="match status" value="1"/>
</dbReference>
<name>A0A498N9T3_LABRO</name>
<evidence type="ECO:0000313" key="1">
    <source>
        <dbReference type="EMBL" id="RXN29093.1"/>
    </source>
</evidence>
<dbReference type="AlphaFoldDB" id="A0A498N9T3"/>